<protein>
    <submittedName>
        <fullName evidence="2">Uncharacterized protein</fullName>
    </submittedName>
</protein>
<dbReference type="HOGENOM" id="CLU_532064_0_0_1"/>
<reference evidence="2 3" key="1">
    <citation type="submission" date="2012-10" db="EMBL/GenBank/DDBJ databases">
        <title>Genome sequencing and analysis of entomopathogenic fungi Beauveria bassiana D1-5.</title>
        <authorList>
            <person name="Li Q."/>
            <person name="Wang L."/>
            <person name="Zhang Z."/>
            <person name="Wang Q."/>
            <person name="Ren J."/>
            <person name="Wang M."/>
            <person name="Xu W."/>
            <person name="Wang J."/>
            <person name="Lu Y."/>
            <person name="Du Q."/>
            <person name="Sun Z."/>
        </authorList>
    </citation>
    <scope>NUCLEOTIDE SEQUENCE [LARGE SCALE GENOMIC DNA]</scope>
    <source>
        <strain evidence="2 3">D1-5</strain>
    </source>
</reference>
<evidence type="ECO:0000313" key="3">
    <source>
        <dbReference type="Proteomes" id="UP000030106"/>
    </source>
</evidence>
<sequence>MSNAFGDDWFGFSVVCDPITDTELDEAITFDELVESTEVRLVARIEEDREGDARTTKQQTITGNGPVVFSSEVFSMHRLLWADGFMAVDKTDNGEETMAMGTFAAFKVNLESQTKSSGTGKNKAIQWATIQVEFHSIGEDADNVGTQRPVVVGWAPFTTAEQGNKTTAVKTSSLSMLAGIQAGATPTSGKIEGTASSTRVWNESYFDVNRSRPVSVLGSTGESSNYNGVRWNMAHNSLAAEGVIPELLLYVLVRRQDDCEYAVKITAKVDTARSFRQKEHKCILRVAPKEPISEKPAVCYLQGEKMWQKLDVNHFETLLSKTVDSSLTLPWDLEEMAGTRAAKGGEVAAAPNNTEGPENNNDGDQSQGDEGRNEVAAETDPNATLTAWPLANQGSDSFSAEAETARMAEGRDATDATRTKLSLAKDGPDCSTDGNIARVAKRRDATATPLDDSAAVIDALLGPLLSGGVDSMEDDLPTRMSMLETRMELLEDRMARQALLIRGLLKHRDPTL</sequence>
<name>A0A0A2V7D9_BEABA</name>
<accession>A0A0A2V7D9</accession>
<dbReference type="EMBL" id="ANFO01001226">
    <property type="protein sequence ID" value="KGQ03423.1"/>
    <property type="molecule type" value="Genomic_DNA"/>
</dbReference>
<feature type="compositionally biased region" description="Basic and acidic residues" evidence="1">
    <location>
        <begin position="403"/>
        <end position="416"/>
    </location>
</feature>
<organism evidence="2 3">
    <name type="scientific">Beauveria bassiana D1-5</name>
    <dbReference type="NCBI Taxonomy" id="1245745"/>
    <lineage>
        <taxon>Eukaryota</taxon>
        <taxon>Fungi</taxon>
        <taxon>Dikarya</taxon>
        <taxon>Ascomycota</taxon>
        <taxon>Pezizomycotina</taxon>
        <taxon>Sordariomycetes</taxon>
        <taxon>Hypocreomycetidae</taxon>
        <taxon>Hypocreales</taxon>
        <taxon>Cordycipitaceae</taxon>
        <taxon>Beauveria</taxon>
    </lineage>
</organism>
<dbReference type="Proteomes" id="UP000030106">
    <property type="component" value="Unassembled WGS sequence"/>
</dbReference>
<feature type="compositionally biased region" description="Polar residues" evidence="1">
    <location>
        <begin position="351"/>
        <end position="368"/>
    </location>
</feature>
<comment type="caution">
    <text evidence="2">The sequence shown here is derived from an EMBL/GenBank/DDBJ whole genome shotgun (WGS) entry which is preliminary data.</text>
</comment>
<gene>
    <name evidence="2" type="ORF">BBAD15_g11332</name>
</gene>
<proteinExistence type="predicted"/>
<evidence type="ECO:0000256" key="1">
    <source>
        <dbReference type="SAM" id="MobiDB-lite"/>
    </source>
</evidence>
<evidence type="ECO:0000313" key="2">
    <source>
        <dbReference type="EMBL" id="KGQ03423.1"/>
    </source>
</evidence>
<dbReference type="AlphaFoldDB" id="A0A0A2V7D9"/>
<feature type="region of interest" description="Disordered" evidence="1">
    <location>
        <begin position="347"/>
        <end position="416"/>
    </location>
</feature>